<feature type="coiled-coil region" evidence="1">
    <location>
        <begin position="6"/>
        <end position="54"/>
    </location>
</feature>
<accession>T1GN98</accession>
<dbReference type="EnsemblMetazoa" id="MESCA005042-RA">
    <property type="protein sequence ID" value="MESCA005042-PA"/>
    <property type="gene ID" value="MESCA005042"/>
</dbReference>
<keyword evidence="2" id="KW-0472">Membrane</keyword>
<keyword evidence="2" id="KW-1133">Transmembrane helix</keyword>
<protein>
    <submittedName>
        <fullName evidence="3">Uncharacterized protein</fullName>
    </submittedName>
</protein>
<organism evidence="3 4">
    <name type="scientific">Megaselia scalaris</name>
    <name type="common">Humpbacked fly</name>
    <name type="synonym">Phora scalaris</name>
    <dbReference type="NCBI Taxonomy" id="36166"/>
    <lineage>
        <taxon>Eukaryota</taxon>
        <taxon>Metazoa</taxon>
        <taxon>Ecdysozoa</taxon>
        <taxon>Arthropoda</taxon>
        <taxon>Hexapoda</taxon>
        <taxon>Insecta</taxon>
        <taxon>Pterygota</taxon>
        <taxon>Neoptera</taxon>
        <taxon>Endopterygota</taxon>
        <taxon>Diptera</taxon>
        <taxon>Brachycera</taxon>
        <taxon>Muscomorpha</taxon>
        <taxon>Platypezoidea</taxon>
        <taxon>Phoridae</taxon>
        <taxon>Megaseliini</taxon>
        <taxon>Megaselia</taxon>
    </lineage>
</organism>
<reference evidence="3" key="2">
    <citation type="submission" date="2015-06" db="UniProtKB">
        <authorList>
            <consortium name="EnsemblMetazoa"/>
        </authorList>
    </citation>
    <scope>IDENTIFICATION</scope>
</reference>
<proteinExistence type="predicted"/>
<keyword evidence="4" id="KW-1185">Reference proteome</keyword>
<keyword evidence="2" id="KW-0812">Transmembrane</keyword>
<reference evidence="4" key="1">
    <citation type="submission" date="2013-02" db="EMBL/GenBank/DDBJ databases">
        <authorList>
            <person name="Hughes D."/>
        </authorList>
    </citation>
    <scope>NUCLEOTIDE SEQUENCE</scope>
    <source>
        <strain>Durham</strain>
        <strain evidence="4">NC isolate 2 -- Noor lab</strain>
    </source>
</reference>
<dbReference type="AlphaFoldDB" id="T1GN98"/>
<evidence type="ECO:0000313" key="3">
    <source>
        <dbReference type="EnsemblMetazoa" id="MESCA005042-PA"/>
    </source>
</evidence>
<evidence type="ECO:0000256" key="2">
    <source>
        <dbReference type="SAM" id="Phobius"/>
    </source>
</evidence>
<evidence type="ECO:0000313" key="4">
    <source>
        <dbReference type="Proteomes" id="UP000015102"/>
    </source>
</evidence>
<dbReference type="Proteomes" id="UP000015102">
    <property type="component" value="Unassembled WGS sequence"/>
</dbReference>
<dbReference type="HOGENOM" id="CLU_1998253_0_0_1"/>
<dbReference type="STRING" id="36166.T1GN98"/>
<feature type="transmembrane region" description="Helical" evidence="2">
    <location>
        <begin position="59"/>
        <end position="82"/>
    </location>
</feature>
<name>T1GN98_MEGSC</name>
<keyword evidence="1" id="KW-0175">Coiled coil</keyword>
<dbReference type="EMBL" id="CAQQ02109403">
    <property type="status" value="NOT_ANNOTATED_CDS"/>
    <property type="molecule type" value="Genomic_DNA"/>
</dbReference>
<dbReference type="EMBL" id="CAQQ02109402">
    <property type="status" value="NOT_ANNOTATED_CDS"/>
    <property type="molecule type" value="Genomic_DNA"/>
</dbReference>
<sequence length="125" mass="14706">RLSTDLADCKSDVINLKRKLKDSEKEVERLKQQLKQYVQEVKKAEDLLMEKICQFLEQFYYIFMLQSVFLFVGRPISLRLTLQYNLHRKKLQSTAFLKPNRFLILSTISSVFSNLGQKASLSRSL</sequence>
<evidence type="ECO:0000256" key="1">
    <source>
        <dbReference type="SAM" id="Coils"/>
    </source>
</evidence>